<evidence type="ECO:0000313" key="2">
    <source>
        <dbReference type="Proteomes" id="UP000694044"/>
    </source>
</evidence>
<sequence>MRPEMMSADVLETVLAFLPGFDVFQLSHASRAWFLCLADAALWQNRLYGDAGDDAEGPPWMKDLKGSARRLKQRMRNIVQRDLGQPWKKKYMQERSLSFRGMGSQEFIYRQQRGPCAYLEHNVVTESRQQRPMAHLAGNSSLSFDVWFCLLPEHTRTGPNLGRCAGGVLYGFDSEDLGDDQWQPVVVDSKCNLYCSLLEGRTMVATNLELNRWHHLALTYDRDKCYERVYVDGANVRSASGQRRREWSRLAFQQIGTGHVVAGDGDFPYPGYSGTYNFRGLVDDFRVWRGILSTREIETLSRGATLPYRDAWASMKLPGRKTMGLRLEWVHCTRPAEGGTVVTEVKSITR</sequence>
<accession>A0A8T1VG57</accession>
<proteinExistence type="predicted"/>
<dbReference type="Proteomes" id="UP000694044">
    <property type="component" value="Unassembled WGS sequence"/>
</dbReference>
<dbReference type="OrthoDB" id="114971at2759"/>
<dbReference type="AlphaFoldDB" id="A0A8T1VG57"/>
<protein>
    <recommendedName>
        <fullName evidence="3">F-box domain-containing protein</fullName>
    </recommendedName>
</protein>
<keyword evidence="2" id="KW-1185">Reference proteome</keyword>
<dbReference type="Pfam" id="PF13385">
    <property type="entry name" value="Laminin_G_3"/>
    <property type="match status" value="1"/>
</dbReference>
<name>A0A8T1VG57_9STRA</name>
<evidence type="ECO:0008006" key="3">
    <source>
        <dbReference type="Google" id="ProtNLM"/>
    </source>
</evidence>
<dbReference type="EMBL" id="JAGDFM010000308">
    <property type="protein sequence ID" value="KAG7380155.1"/>
    <property type="molecule type" value="Genomic_DNA"/>
</dbReference>
<comment type="caution">
    <text evidence="1">The sequence shown here is derived from an EMBL/GenBank/DDBJ whole genome shotgun (WGS) entry which is preliminary data.</text>
</comment>
<organism evidence="1 2">
    <name type="scientific">Phytophthora pseudosyringae</name>
    <dbReference type="NCBI Taxonomy" id="221518"/>
    <lineage>
        <taxon>Eukaryota</taxon>
        <taxon>Sar</taxon>
        <taxon>Stramenopiles</taxon>
        <taxon>Oomycota</taxon>
        <taxon>Peronosporomycetes</taxon>
        <taxon>Peronosporales</taxon>
        <taxon>Peronosporaceae</taxon>
        <taxon>Phytophthora</taxon>
    </lineage>
</organism>
<reference evidence="1" key="1">
    <citation type="submission" date="2021-02" db="EMBL/GenBank/DDBJ databases">
        <authorList>
            <person name="Palmer J.M."/>
        </authorList>
    </citation>
    <scope>NUCLEOTIDE SEQUENCE</scope>
    <source>
        <strain evidence="1">SCRP734</strain>
    </source>
</reference>
<evidence type="ECO:0000313" key="1">
    <source>
        <dbReference type="EMBL" id="KAG7380155.1"/>
    </source>
</evidence>
<gene>
    <name evidence="1" type="ORF">PHYPSEUDO_007667</name>
</gene>